<dbReference type="GO" id="GO:0005829">
    <property type="term" value="C:cytosol"/>
    <property type="evidence" value="ECO:0007669"/>
    <property type="project" value="UniProtKB-SubCell"/>
</dbReference>
<evidence type="ECO:0000313" key="15">
    <source>
        <dbReference type="Proteomes" id="UP000682134"/>
    </source>
</evidence>
<dbReference type="PANTHER" id="PTHR11941:SF27">
    <property type="entry name" value="ETHYLMALONYL-COA DECARBOXYLASE"/>
    <property type="match status" value="1"/>
</dbReference>
<comment type="similarity">
    <text evidence="2 13">Belongs to the enoyl-CoA hydratase/isomerase family.</text>
</comment>
<dbReference type="InterPro" id="IPR001753">
    <property type="entry name" value="Enoyl-CoA_hydra/iso"/>
</dbReference>
<comment type="subcellular location">
    <subcellularLocation>
        <location evidence="1">Cytoplasm</location>
        <location evidence="1">Cytosol</location>
    </subcellularLocation>
</comment>
<keyword evidence="4" id="KW-0456">Lyase</keyword>
<dbReference type="InterPro" id="IPR029045">
    <property type="entry name" value="ClpP/crotonase-like_dom_sf"/>
</dbReference>
<sequence>MSKILYTNHGEYEKLLINKPDKGNSIDFEVIKELNHYLTAIKQSSKSKYLILSGAGENFFCTGGDLHKILSYKDDRDKLEEYNFLMCEVLYKLLTLPKQTIAYLNGYTLGGGCELASACDIRIAKSTAKIGFIQGKLGVPTSWGGGTILKEKLQYDKWFTLLTEANIYSAFQAQKIGFVHELIKGKKVDEIEQYLSRSKEVSFEVTSTYKQIAIEKWEQSALFDRMKKEVSNALPHWFSEAHLKNIENFIKK</sequence>
<evidence type="ECO:0000256" key="5">
    <source>
        <dbReference type="ARBA" id="ARBA00036343"/>
    </source>
</evidence>
<evidence type="ECO:0000256" key="6">
    <source>
        <dbReference type="ARBA" id="ARBA00036541"/>
    </source>
</evidence>
<evidence type="ECO:0000256" key="1">
    <source>
        <dbReference type="ARBA" id="ARBA00004514"/>
    </source>
</evidence>
<dbReference type="InterPro" id="IPR018376">
    <property type="entry name" value="Enoyl-CoA_hyd/isom_CS"/>
</dbReference>
<dbReference type="PROSITE" id="PS00166">
    <property type="entry name" value="ENOYL_COA_HYDRATASE"/>
    <property type="match status" value="1"/>
</dbReference>
<dbReference type="GO" id="GO:0004492">
    <property type="term" value="F:methyl/ethyl malonyl-CoA decarboxylase activity"/>
    <property type="evidence" value="ECO:0007669"/>
    <property type="project" value="UniProtKB-EC"/>
</dbReference>
<evidence type="ECO:0000313" key="14">
    <source>
        <dbReference type="EMBL" id="MBP0724801.1"/>
    </source>
</evidence>
<organism evidence="14 15">
    <name type="scientific">Gottfriedia endophytica</name>
    <dbReference type="NCBI Taxonomy" id="2820819"/>
    <lineage>
        <taxon>Bacteria</taxon>
        <taxon>Bacillati</taxon>
        <taxon>Bacillota</taxon>
        <taxon>Bacilli</taxon>
        <taxon>Bacillales</taxon>
        <taxon>Bacillaceae</taxon>
        <taxon>Gottfriedia</taxon>
    </lineage>
</organism>
<evidence type="ECO:0000256" key="4">
    <source>
        <dbReference type="ARBA" id="ARBA00023239"/>
    </source>
</evidence>
<comment type="catalytic activity">
    <reaction evidence="11">
        <text>(S)-methylmalonyl-CoA + H(+) = propanoyl-CoA + CO2</text>
        <dbReference type="Rhea" id="RHEA:61340"/>
        <dbReference type="ChEBI" id="CHEBI:15378"/>
        <dbReference type="ChEBI" id="CHEBI:16526"/>
        <dbReference type="ChEBI" id="CHEBI:57327"/>
        <dbReference type="ChEBI" id="CHEBI:57392"/>
        <dbReference type="EC" id="4.1.1.94"/>
    </reaction>
    <physiologicalReaction direction="left-to-right" evidence="11">
        <dbReference type="Rhea" id="RHEA:61341"/>
    </physiologicalReaction>
</comment>
<dbReference type="AlphaFoldDB" id="A0A940SIU0"/>
<dbReference type="PANTHER" id="PTHR11941">
    <property type="entry name" value="ENOYL-COA HYDRATASE-RELATED"/>
    <property type="match status" value="1"/>
</dbReference>
<evidence type="ECO:0000256" key="7">
    <source>
        <dbReference type="ARBA" id="ARBA00038883"/>
    </source>
</evidence>
<dbReference type="Pfam" id="PF00378">
    <property type="entry name" value="ECH_1"/>
    <property type="match status" value="1"/>
</dbReference>
<dbReference type="EMBL" id="JAGIYQ010000003">
    <property type="protein sequence ID" value="MBP0724801.1"/>
    <property type="molecule type" value="Genomic_DNA"/>
</dbReference>
<gene>
    <name evidence="14" type="ORF">J5Y03_06305</name>
</gene>
<evidence type="ECO:0000256" key="9">
    <source>
        <dbReference type="ARBA" id="ARBA00042052"/>
    </source>
</evidence>
<dbReference type="GO" id="GO:0006635">
    <property type="term" value="P:fatty acid beta-oxidation"/>
    <property type="evidence" value="ECO:0007669"/>
    <property type="project" value="TreeGrafter"/>
</dbReference>
<evidence type="ECO:0000256" key="12">
    <source>
        <dbReference type="ARBA" id="ARBA00056546"/>
    </source>
</evidence>
<evidence type="ECO:0000256" key="2">
    <source>
        <dbReference type="ARBA" id="ARBA00005254"/>
    </source>
</evidence>
<name>A0A940SIU0_9BACI</name>
<proteinExistence type="inferred from homology"/>
<dbReference type="Proteomes" id="UP000682134">
    <property type="component" value="Unassembled WGS sequence"/>
</dbReference>
<keyword evidence="15" id="KW-1185">Reference proteome</keyword>
<evidence type="ECO:0000256" key="13">
    <source>
        <dbReference type="RuleBase" id="RU003707"/>
    </source>
</evidence>
<evidence type="ECO:0000256" key="10">
    <source>
        <dbReference type="ARBA" id="ARBA00042182"/>
    </source>
</evidence>
<comment type="function">
    <text evidence="12">Decarboxylates ethylmalonyl-CoA, a potentially toxic metabolite, to form butyryl-CoA, suggesting it might be involved in metabolite proofreading. Acts preferentially on (S)-ethylmalonyl-CoA but also has some activity on the (R)-isomer. Also has methylmalonyl-CoA decarboxylase activity at lower level.</text>
</comment>
<comment type="caution">
    <text evidence="14">The sequence shown here is derived from an EMBL/GenBank/DDBJ whole genome shotgun (WGS) entry which is preliminary data.</text>
</comment>
<dbReference type="EC" id="4.1.1.94" evidence="7"/>
<dbReference type="SUPFAM" id="SSF52096">
    <property type="entry name" value="ClpP/crotonase"/>
    <property type="match status" value="1"/>
</dbReference>
<comment type="catalytic activity">
    <reaction evidence="6">
        <text>(2R)-ethylmalonyl-CoA + H(+) = butanoyl-CoA + CO2</text>
        <dbReference type="Rhea" id="RHEA:59540"/>
        <dbReference type="ChEBI" id="CHEBI:15378"/>
        <dbReference type="ChEBI" id="CHEBI:16526"/>
        <dbReference type="ChEBI" id="CHEBI:57371"/>
        <dbReference type="ChEBI" id="CHEBI:85316"/>
        <dbReference type="EC" id="4.1.1.94"/>
    </reaction>
    <physiologicalReaction direction="left-to-right" evidence="6">
        <dbReference type="Rhea" id="RHEA:59541"/>
    </physiologicalReaction>
</comment>
<evidence type="ECO:0000256" key="3">
    <source>
        <dbReference type="ARBA" id="ARBA00022490"/>
    </source>
</evidence>
<dbReference type="CDD" id="cd06558">
    <property type="entry name" value="crotonase-like"/>
    <property type="match status" value="1"/>
</dbReference>
<evidence type="ECO:0000256" key="11">
    <source>
        <dbReference type="ARBA" id="ARBA00047446"/>
    </source>
</evidence>
<reference evidence="14" key="1">
    <citation type="submission" date="2021-04" db="EMBL/GenBank/DDBJ databases">
        <title>Genome seq and assembly of Bacillus sp.</title>
        <authorList>
            <person name="Chhetri G."/>
        </authorList>
    </citation>
    <scope>NUCLEOTIDE SEQUENCE</scope>
    <source>
        <strain evidence="14">RG28</strain>
    </source>
</reference>
<dbReference type="RefSeq" id="WP_209403681.1">
    <property type="nucleotide sequence ID" value="NZ_JAGIYQ010000003.1"/>
</dbReference>
<comment type="catalytic activity">
    <reaction evidence="5">
        <text>(2S)-ethylmalonyl-CoA + H(+) = butanoyl-CoA + CO2</text>
        <dbReference type="Rhea" id="RHEA:32131"/>
        <dbReference type="ChEBI" id="CHEBI:15378"/>
        <dbReference type="ChEBI" id="CHEBI:16526"/>
        <dbReference type="ChEBI" id="CHEBI:57371"/>
        <dbReference type="ChEBI" id="CHEBI:60909"/>
        <dbReference type="EC" id="4.1.1.94"/>
    </reaction>
    <physiologicalReaction direction="left-to-right" evidence="5">
        <dbReference type="Rhea" id="RHEA:32132"/>
    </physiologicalReaction>
</comment>
<keyword evidence="3" id="KW-0963">Cytoplasm</keyword>
<dbReference type="Gene3D" id="3.90.226.10">
    <property type="entry name" value="2-enoyl-CoA Hydratase, Chain A, domain 1"/>
    <property type="match status" value="1"/>
</dbReference>
<protein>
    <recommendedName>
        <fullName evidence="8">Ethylmalonyl-CoA decarboxylase</fullName>
        <ecNumber evidence="7">4.1.1.94</ecNumber>
    </recommendedName>
    <alternativeName>
        <fullName evidence="10">Enoyl-CoA hydratase domain-containing protein 1</fullName>
    </alternativeName>
    <alternativeName>
        <fullName evidence="9">Methylmalonyl-CoA decarboxylase</fullName>
    </alternativeName>
</protein>
<evidence type="ECO:0000256" key="8">
    <source>
        <dbReference type="ARBA" id="ARBA00039903"/>
    </source>
</evidence>
<accession>A0A940SIU0</accession>